<reference evidence="3" key="1">
    <citation type="journal article" date="2014" name="Genome Announc.">
        <title>Draft genome sequence of Colletotrichum sublineola, a destructive pathogen of cultivated sorghum.</title>
        <authorList>
            <person name="Baroncelli R."/>
            <person name="Sanz-Martin J.M."/>
            <person name="Rech G.E."/>
            <person name="Sukno S.A."/>
            <person name="Thon M.R."/>
        </authorList>
    </citation>
    <scope>NUCLEOTIDE SEQUENCE [LARGE SCALE GENOMIC DNA]</scope>
    <source>
        <strain evidence="3">TX430BB</strain>
    </source>
</reference>
<dbReference type="PANTHER" id="PTHR42678:SF34">
    <property type="entry name" value="OS04G0183300 PROTEIN"/>
    <property type="match status" value="1"/>
</dbReference>
<evidence type="ECO:0000259" key="1">
    <source>
        <dbReference type="Pfam" id="PF01425"/>
    </source>
</evidence>
<dbReference type="SUPFAM" id="SSF75304">
    <property type="entry name" value="Amidase signature (AS) enzymes"/>
    <property type="match status" value="1"/>
</dbReference>
<dbReference type="EMBL" id="JMSE01001590">
    <property type="protein sequence ID" value="KDN59835.1"/>
    <property type="molecule type" value="Genomic_DNA"/>
</dbReference>
<dbReference type="GO" id="GO:0016740">
    <property type="term" value="F:transferase activity"/>
    <property type="evidence" value="ECO:0007669"/>
    <property type="project" value="UniProtKB-KW"/>
</dbReference>
<dbReference type="AlphaFoldDB" id="A0A066X1F9"/>
<gene>
    <name evidence="2" type="ORF">CSUB01_12285</name>
</gene>
<dbReference type="Gene3D" id="3.90.1300.10">
    <property type="entry name" value="Amidase signature (AS) domain"/>
    <property type="match status" value="1"/>
</dbReference>
<dbReference type="Pfam" id="PF01425">
    <property type="entry name" value="Amidase"/>
    <property type="match status" value="1"/>
</dbReference>
<keyword evidence="3" id="KW-1185">Reference proteome</keyword>
<feature type="domain" description="Amidase" evidence="1">
    <location>
        <begin position="43"/>
        <end position="343"/>
    </location>
</feature>
<protein>
    <submittedName>
        <fullName evidence="2">Putative glutamyl-tRNA(Gln) amidotransferase subunit A</fullName>
    </submittedName>
</protein>
<evidence type="ECO:0000313" key="2">
    <source>
        <dbReference type="EMBL" id="KDN59835.1"/>
    </source>
</evidence>
<evidence type="ECO:0000313" key="3">
    <source>
        <dbReference type="Proteomes" id="UP000027238"/>
    </source>
</evidence>
<sequence length="549" mass="58716">MDYSTKGSTISYPVTVNGIHLLAASARDIAEALNQQHVTSEQLVDAYIARIEANDRTGLNLQSVIEIAPTAREVAKKLDEERQSGAIRSAIHGLPILVKDNYNVDTELGVNTTAGSYALLGSHASGDAFVVKKLRDAGAIILGKANLNEFSGQRGAVNSSAWSARGGRISSAYVFGGFSAGGDPSGSSGGSAVSVSAGFAAAALGTDTEGSIGSPANRAALFGLRPSTGLTSRTGVVPISSSQDTTGPLAKSVWDVAALLEIMAVHDDEDAYSAAAEPFRLKNYTQFVDGPSFKGLRVGVPREPFWNQTFQQYRAATNPALDAVLDKMRDLGAEIIDPVVLPNEADWRYPFVGGAKRDSAGAIIIRKSTAMPRTQYTRLQSTNPRLMLPEHDTKEDMANYLTRYRTNTTGMESLFDIISFNEANVELESAPGVYGQDSFLAADQTGPRNTSSEYWHAKYVQEQLGKDGIEAVFRLHKLDVLAVPTEGSASRFGAVGRCPVGNVPVGYDEINLPFGMSFVGKRYDEATVLRAMAAFEANFPARELPPTLD</sequence>
<name>A0A066X1F9_COLSU</name>
<dbReference type="InterPro" id="IPR023631">
    <property type="entry name" value="Amidase_dom"/>
</dbReference>
<keyword evidence="2" id="KW-0808">Transferase</keyword>
<dbReference type="HOGENOM" id="CLU_009600_14_1_1"/>
<dbReference type="PANTHER" id="PTHR42678">
    <property type="entry name" value="AMIDASE"/>
    <property type="match status" value="1"/>
</dbReference>
<comment type="caution">
    <text evidence="2">The sequence shown here is derived from an EMBL/GenBank/DDBJ whole genome shotgun (WGS) entry which is preliminary data.</text>
</comment>
<accession>A0A066X1F9</accession>
<dbReference type="eggNOG" id="KOG1211">
    <property type="taxonomic scope" value="Eukaryota"/>
</dbReference>
<dbReference type="InterPro" id="IPR036928">
    <property type="entry name" value="AS_sf"/>
</dbReference>
<dbReference type="OMA" id="PISHTMD"/>
<organism evidence="2 3">
    <name type="scientific">Colletotrichum sublineola</name>
    <name type="common">Sorghum anthracnose fungus</name>
    <dbReference type="NCBI Taxonomy" id="1173701"/>
    <lineage>
        <taxon>Eukaryota</taxon>
        <taxon>Fungi</taxon>
        <taxon>Dikarya</taxon>
        <taxon>Ascomycota</taxon>
        <taxon>Pezizomycotina</taxon>
        <taxon>Sordariomycetes</taxon>
        <taxon>Hypocreomycetidae</taxon>
        <taxon>Glomerellales</taxon>
        <taxon>Glomerellaceae</taxon>
        <taxon>Colletotrichum</taxon>
        <taxon>Colletotrichum graminicola species complex</taxon>
    </lineage>
</organism>
<dbReference type="STRING" id="1173701.A0A066X1F9"/>
<dbReference type="OrthoDB" id="4831152at2759"/>
<proteinExistence type="predicted"/>
<dbReference type="Proteomes" id="UP000027238">
    <property type="component" value="Unassembled WGS sequence"/>
</dbReference>